<dbReference type="RefSeq" id="WP_140997258.1">
    <property type="nucleotide sequence ID" value="NZ_VDCZ01000004.1"/>
</dbReference>
<organism evidence="2 3">
    <name type="scientific">Flavobacterium profundi</name>
    <dbReference type="NCBI Taxonomy" id="1774945"/>
    <lineage>
        <taxon>Bacteria</taxon>
        <taxon>Pseudomonadati</taxon>
        <taxon>Bacteroidota</taxon>
        <taxon>Flavobacteriia</taxon>
        <taxon>Flavobacteriales</taxon>
        <taxon>Flavobacteriaceae</taxon>
        <taxon>Flavobacterium</taxon>
    </lineage>
</organism>
<evidence type="ECO:0000313" key="2">
    <source>
        <dbReference type="EMBL" id="MVO08862.1"/>
    </source>
</evidence>
<keyword evidence="1" id="KW-1133">Transmembrane helix</keyword>
<feature type="transmembrane region" description="Helical" evidence="1">
    <location>
        <begin position="74"/>
        <end position="94"/>
    </location>
</feature>
<evidence type="ECO:0000256" key="1">
    <source>
        <dbReference type="SAM" id="Phobius"/>
    </source>
</evidence>
<proteinExistence type="predicted"/>
<protein>
    <submittedName>
        <fullName evidence="2">Uncharacterized protein</fullName>
    </submittedName>
</protein>
<dbReference type="OrthoDB" id="979271at2"/>
<dbReference type="InterPro" id="IPR011990">
    <property type="entry name" value="TPR-like_helical_dom_sf"/>
</dbReference>
<accession>A0A6I4IL25</accession>
<sequence>MNKEQLLQKYLDHSLTEEEKVMLEKEIKENPDFQRELEEAFDVRKAIIAHKKEQLKTTFKTLEQPKKPTFITKFIPYGVAASIFISILIVAYFLTNSTFSNEALFSENFEPYRNIITPIERSEARPHNKSEEYVAFYEYETGNYETALLEFTHLYESEKKSYYLFYKANCELQLDKIDLAIDSFLAHQKSNDTFKEKGKWYLALAYLKTNDRAKCKIILKEIIQHKSYNYVKAKNILERITAN</sequence>
<name>A0A6I4IL25_9FLAO</name>
<dbReference type="EMBL" id="WQLW01000004">
    <property type="protein sequence ID" value="MVO08862.1"/>
    <property type="molecule type" value="Genomic_DNA"/>
</dbReference>
<comment type="caution">
    <text evidence="2">The sequence shown here is derived from an EMBL/GenBank/DDBJ whole genome shotgun (WGS) entry which is preliminary data.</text>
</comment>
<keyword evidence="3" id="KW-1185">Reference proteome</keyword>
<keyword evidence="1" id="KW-0812">Transmembrane</keyword>
<dbReference type="Proteomes" id="UP000431264">
    <property type="component" value="Unassembled WGS sequence"/>
</dbReference>
<gene>
    <name evidence="2" type="ORF">GOQ30_06750</name>
</gene>
<dbReference type="SUPFAM" id="SSF48452">
    <property type="entry name" value="TPR-like"/>
    <property type="match status" value="1"/>
</dbReference>
<reference evidence="3" key="1">
    <citation type="submission" date="2019-05" db="EMBL/GenBank/DDBJ databases">
        <title>Flavobacterium profundi sp. nov., isolated from a deep-sea seamount.</title>
        <authorList>
            <person name="Zhang D.-C."/>
        </authorList>
    </citation>
    <scope>NUCLEOTIDE SEQUENCE [LARGE SCALE GENOMIC DNA]</scope>
    <source>
        <strain evidence="3">TP390</strain>
    </source>
</reference>
<dbReference type="AlphaFoldDB" id="A0A6I4IL25"/>
<keyword evidence="1" id="KW-0472">Membrane</keyword>
<evidence type="ECO:0000313" key="3">
    <source>
        <dbReference type="Proteomes" id="UP000431264"/>
    </source>
</evidence>